<name>A0ABS6F7W5_9FIRM</name>
<proteinExistence type="predicted"/>
<keyword evidence="1" id="KW-0863">Zinc-finger</keyword>
<keyword evidence="1" id="KW-0862">Zinc</keyword>
<evidence type="ECO:0000313" key="2">
    <source>
        <dbReference type="Proteomes" id="UP000787672"/>
    </source>
</evidence>
<sequence length="139" mass="15958">MPLVEIPTICRYCGGAVHLVPAAKVYGPAAAKRLGLEREKFYQCQNCNARVGCHKGSTRPLGNLANEALRMKRMETHQVFDSFWKERGMSRTQGYKWMAKKLRLSEELAHIGGFEMDRCQKLIRLCEKERNKEKKKEAA</sequence>
<dbReference type="InterPro" id="IPR021686">
    <property type="entry name" value="DUF3268"/>
</dbReference>
<gene>
    <name evidence="1" type="ORF">KQI82_05465</name>
</gene>
<evidence type="ECO:0000313" key="1">
    <source>
        <dbReference type="EMBL" id="MBU5626370.1"/>
    </source>
</evidence>
<protein>
    <submittedName>
        <fullName evidence="1">DUF3268 family zinc-finger domain-containing protein</fullName>
    </submittedName>
</protein>
<keyword evidence="1" id="KW-0479">Metal-binding</keyword>
<accession>A0ABS6F7W5</accession>
<dbReference type="Pfam" id="PF11672">
    <property type="entry name" value="DUF3268"/>
    <property type="match status" value="1"/>
</dbReference>
<dbReference type="GO" id="GO:0008270">
    <property type="term" value="F:zinc ion binding"/>
    <property type="evidence" value="ECO:0007669"/>
    <property type="project" value="UniProtKB-KW"/>
</dbReference>
<reference evidence="1 2" key="1">
    <citation type="submission" date="2021-06" db="EMBL/GenBank/DDBJ databases">
        <authorList>
            <person name="Sun Q."/>
            <person name="Li D."/>
        </authorList>
    </citation>
    <scope>NUCLEOTIDE SEQUENCE [LARGE SCALE GENOMIC DNA]</scope>
    <source>
        <strain evidence="1 2">MSJ-2</strain>
    </source>
</reference>
<keyword evidence="2" id="KW-1185">Reference proteome</keyword>
<comment type="caution">
    <text evidence="1">The sequence shown here is derived from an EMBL/GenBank/DDBJ whole genome shotgun (WGS) entry which is preliminary data.</text>
</comment>
<dbReference type="Proteomes" id="UP000787672">
    <property type="component" value="Unassembled WGS sequence"/>
</dbReference>
<dbReference type="EMBL" id="JAHLQN010000001">
    <property type="protein sequence ID" value="MBU5626370.1"/>
    <property type="molecule type" value="Genomic_DNA"/>
</dbReference>
<organism evidence="1 2">
    <name type="scientific">Dysosmobacter acutus</name>
    <dbReference type="NCBI Taxonomy" id="2841504"/>
    <lineage>
        <taxon>Bacteria</taxon>
        <taxon>Bacillati</taxon>
        <taxon>Bacillota</taxon>
        <taxon>Clostridia</taxon>
        <taxon>Eubacteriales</taxon>
        <taxon>Oscillospiraceae</taxon>
        <taxon>Dysosmobacter</taxon>
    </lineage>
</organism>